<evidence type="ECO:0000256" key="7">
    <source>
        <dbReference type="SAM" id="MobiDB-lite"/>
    </source>
</evidence>
<dbReference type="InterPro" id="IPR050538">
    <property type="entry name" value="MAP_kinase_kinase_kinase"/>
</dbReference>
<sequence length="1344" mass="152918">MSNPTQPHSIKRCRSLSLIGDIGTPAHRKSSKVPSQKVYRGRLSLGRVGAVAGRINRRKTRNDYSYLHADDDDDDYYLSRSQSSTQRPGSSPAFRCLAVIERASSSSSSTADCTKLNGSGSDVVFPDVAEDERNNLFRDLDNFLCADRYMSSKLTMANSSPGRTDQTFTIGSKKEQHRYGDVLWLILRAYFSGREVSGEQDAAFEMDALVCAKREERNEILEKVVRYTAIPVVEGLERLETNYMSHLRATRKEVNELLTEFEKYQALFPHSKAMEDDCCKRKGAAFTKQLLDKVTLLTTWLNTVEDLASKIAQLGTVFEVSRVPDGEKHWPRPLHSSSSTVGLRDARPVFEAFVKRSLLLRGMKRVVARVWELCERTIMKTAILLQPPIASYAHAASRQRTMLRLTSVQMERYSEMFNYTLTSEKAKAVRLPSVGPMFIFVLGVRLELAREWLSVRSKWKIPDGAEMDILTMETLIEDCRDCVDEAVRAKLFFLDVIQSICPKGRKGKLCTADFENTLKDVFEKYLGYVERWCDSTAQSGDLGRLFSRLEEEWRTAFQCSLHIHSGLDMLATSFCTYFPHLLNELVVKFWETSMENISEKHGIREPEDDRSFDDTDNGYDSQTREQTNVFSAFRAYNSVIREVKERSARIVCLLRGALSDLHDASGYVMTQPLEDVLAALRPDYCLVDFGEEAVAVCVLIDSASADKALAQDLVTALAEGRKPDYGRIIVFPKQELRWLWNYRRVKLTLEENVMENIHYLRTDVVCAVGMDCKLEKRYPGMFELVLTSCSSHYNVDRELKKLAEAFLELTDIFSCGISVLCIDVRRTYDSIKMRDSVYWTLIQAFNFAFQLHREVCRYVGDSYLADFGMQLVSRGLDVIHQWKELIAVMKPQPSPHIPLWASHAFNFIHFLTDPKYTEYLLDYQFQVLKADVEECKRLVLGDKDAITVTPRSRSSTMSSRKTSDEISSKMKKVSLESRRARLEAAALETDEKVAKRSVFRMGRVITLKREDFKIENYTDPSRTAPFKYQILEKLAGGTFGTVYKALNVDAQCVIAVKEIRVRRDVLKILKGEVDIFRNLSHKNLVKYYGCEVRQDEVLIMMEYCSEGTLEKICREGLDEELVRRYTNSLLRAVAYMHSQKVVHRDIKPANIFLDLHCVLKLGDFGCSVRLRDQATVYGEIAEYAGTVQYMAPEVLTYGGMAEDGKYRGYGRAVDIWSIGCVVLEMSTGRRPWPDMHPFQITMKVCQGVLPAYPNPIRWILKHFLDSCFVFNPDDRKSAEQLLHDPFADVHVDADSVIPSLIAQDDNDGENKPLSWQTSNQGDNIDNHGSGSRGSGSSGCNSSSS</sequence>
<keyword evidence="6" id="KW-0067">ATP-binding</keyword>
<dbReference type="InterPro" id="IPR045801">
    <property type="entry name" value="MEKK4_N"/>
</dbReference>
<reference evidence="10" key="1">
    <citation type="submission" date="2020-12" db="UniProtKB">
        <authorList>
            <consortium name="WormBaseParasite"/>
        </authorList>
    </citation>
    <scope>IDENTIFICATION</scope>
    <source>
        <strain evidence="10">MHco3</strain>
    </source>
</reference>
<evidence type="ECO:0000259" key="8">
    <source>
        <dbReference type="PROSITE" id="PS50011"/>
    </source>
</evidence>
<dbReference type="PROSITE" id="PS50011">
    <property type="entry name" value="PROTEIN_KINASE_DOM"/>
    <property type="match status" value="1"/>
</dbReference>
<dbReference type="GO" id="GO:0004674">
    <property type="term" value="F:protein serine/threonine kinase activity"/>
    <property type="evidence" value="ECO:0007669"/>
    <property type="project" value="UniProtKB-KW"/>
</dbReference>
<dbReference type="Pfam" id="PF19431">
    <property type="entry name" value="MEKK4_N"/>
    <property type="match status" value="1"/>
</dbReference>
<dbReference type="InterPro" id="IPR008271">
    <property type="entry name" value="Ser/Thr_kinase_AS"/>
</dbReference>
<keyword evidence="5" id="KW-0418">Kinase</keyword>
<feature type="domain" description="Protein kinase" evidence="8">
    <location>
        <begin position="1028"/>
        <end position="1287"/>
    </location>
</feature>
<protein>
    <submittedName>
        <fullName evidence="10">Protein kinase domain-containing protein</fullName>
    </submittedName>
</protein>
<dbReference type="GO" id="GO:0000165">
    <property type="term" value="P:MAPK cascade"/>
    <property type="evidence" value="ECO:0007669"/>
    <property type="project" value="InterPro"/>
</dbReference>
<dbReference type="OrthoDB" id="1043025at2759"/>
<feature type="compositionally biased region" description="Polar residues" evidence="7">
    <location>
        <begin position="1313"/>
        <end position="1323"/>
    </location>
</feature>
<dbReference type="Proteomes" id="UP000025227">
    <property type="component" value="Unplaced"/>
</dbReference>
<evidence type="ECO:0000313" key="9">
    <source>
        <dbReference type="Proteomes" id="UP000025227"/>
    </source>
</evidence>
<keyword evidence="9" id="KW-1185">Reference proteome</keyword>
<keyword evidence="2" id="KW-0723">Serine/threonine-protein kinase</keyword>
<proteinExistence type="inferred from homology"/>
<evidence type="ECO:0000256" key="2">
    <source>
        <dbReference type="ARBA" id="ARBA00022527"/>
    </source>
</evidence>
<comment type="similarity">
    <text evidence="1">Belongs to the protein kinase superfamily. STE Ser/Thr protein kinase family. MAP kinase kinase kinase subfamily.</text>
</comment>
<dbReference type="InterPro" id="IPR011009">
    <property type="entry name" value="Kinase-like_dom_sf"/>
</dbReference>
<dbReference type="SUPFAM" id="SSF56112">
    <property type="entry name" value="Protein kinase-like (PK-like)"/>
    <property type="match status" value="1"/>
</dbReference>
<evidence type="ECO:0000313" key="10">
    <source>
        <dbReference type="WBParaSite" id="HCON_00026980-00001"/>
    </source>
</evidence>
<dbReference type="OMA" id="ETRICYR"/>
<dbReference type="PANTHER" id="PTHR48016:SF32">
    <property type="entry name" value="MITOGEN-ACTIVATED PROTEIN KINASE KINASE KINASE 4"/>
    <property type="match status" value="1"/>
</dbReference>
<dbReference type="InterPro" id="IPR000719">
    <property type="entry name" value="Prot_kinase_dom"/>
</dbReference>
<evidence type="ECO:0000256" key="1">
    <source>
        <dbReference type="ARBA" id="ARBA00006529"/>
    </source>
</evidence>
<dbReference type="Gene3D" id="1.10.510.10">
    <property type="entry name" value="Transferase(Phosphotransferase) domain 1"/>
    <property type="match status" value="1"/>
</dbReference>
<organism evidence="9 10">
    <name type="scientific">Haemonchus contortus</name>
    <name type="common">Barber pole worm</name>
    <dbReference type="NCBI Taxonomy" id="6289"/>
    <lineage>
        <taxon>Eukaryota</taxon>
        <taxon>Metazoa</taxon>
        <taxon>Ecdysozoa</taxon>
        <taxon>Nematoda</taxon>
        <taxon>Chromadorea</taxon>
        <taxon>Rhabditida</taxon>
        <taxon>Rhabditina</taxon>
        <taxon>Rhabditomorpha</taxon>
        <taxon>Strongyloidea</taxon>
        <taxon>Trichostrongylidae</taxon>
        <taxon>Haemonchus</taxon>
    </lineage>
</organism>
<dbReference type="PANTHER" id="PTHR48016">
    <property type="entry name" value="MAP KINASE KINASE KINASE SSK2-RELATED-RELATED"/>
    <property type="match status" value="1"/>
</dbReference>
<dbReference type="PROSITE" id="PS00108">
    <property type="entry name" value="PROTEIN_KINASE_ST"/>
    <property type="match status" value="1"/>
</dbReference>
<keyword evidence="3" id="KW-0808">Transferase</keyword>
<name>A0A7I4XY50_HAECO</name>
<evidence type="ECO:0000256" key="4">
    <source>
        <dbReference type="ARBA" id="ARBA00022741"/>
    </source>
</evidence>
<dbReference type="GO" id="GO:0005524">
    <property type="term" value="F:ATP binding"/>
    <property type="evidence" value="ECO:0007669"/>
    <property type="project" value="UniProtKB-KW"/>
</dbReference>
<feature type="region of interest" description="Disordered" evidence="7">
    <location>
        <begin position="1302"/>
        <end position="1344"/>
    </location>
</feature>
<dbReference type="SMART" id="SM00220">
    <property type="entry name" value="S_TKc"/>
    <property type="match status" value="1"/>
</dbReference>
<evidence type="ECO:0000256" key="3">
    <source>
        <dbReference type="ARBA" id="ARBA00022679"/>
    </source>
</evidence>
<dbReference type="Pfam" id="PF00069">
    <property type="entry name" value="Pkinase"/>
    <property type="match status" value="1"/>
</dbReference>
<keyword evidence="4" id="KW-0547">Nucleotide-binding</keyword>
<evidence type="ECO:0000256" key="6">
    <source>
        <dbReference type="ARBA" id="ARBA00022840"/>
    </source>
</evidence>
<dbReference type="WBParaSite" id="HCON_00026980-00001">
    <property type="protein sequence ID" value="HCON_00026980-00001"/>
    <property type="gene ID" value="HCON_00026980"/>
</dbReference>
<evidence type="ECO:0000256" key="5">
    <source>
        <dbReference type="ARBA" id="ARBA00022777"/>
    </source>
</evidence>
<accession>A0A7I4XY50</accession>